<reference evidence="2" key="1">
    <citation type="submission" date="2017-12" db="EMBL/GenBank/DDBJ databases">
        <title>Draft genome sequence of Telmatospirillum siberiense 26-4b1T, an acidotolerant peatland alphaproteobacterium potentially involved in sulfur cycling.</title>
        <authorList>
            <person name="Hausmann B."/>
            <person name="Pjevac P."/>
            <person name="Schreck K."/>
            <person name="Herbold C.W."/>
            <person name="Daims H."/>
            <person name="Wagner M."/>
            <person name="Pester M."/>
            <person name="Loy A."/>
        </authorList>
    </citation>
    <scope>NUCLEOTIDE SEQUENCE [LARGE SCALE GENOMIC DNA]</scope>
    <source>
        <strain evidence="2">26-4b1</strain>
    </source>
</reference>
<keyword evidence="2" id="KW-1185">Reference proteome</keyword>
<dbReference type="RefSeq" id="WP_101253097.1">
    <property type="nucleotide sequence ID" value="NZ_PIUM01000038.1"/>
</dbReference>
<name>A0A2N3PNV4_9PROT</name>
<dbReference type="PANTHER" id="PTHR42815">
    <property type="entry name" value="FAD-BINDING, PUTATIVE (AFU_ORTHOLOGUE AFUA_6G07600)-RELATED"/>
    <property type="match status" value="1"/>
</dbReference>
<sequence>MSGNPDPEDNRSHIEGEVFHAGERAVQTLFGVRSRVAENGARAIRPFITEQQGAFLGGLRYVLIGTHDLAGSLWPTVLFGAPGFIVPIGPASLEIRTGLDRGDPAVAELVPGRFLGVLGIDLAERRRVRMNGRLVEGGDDVIRVEVDQAFNNCPQYIWPRCLPHLQQSAPISLPSKPKSLEFVDAEIGRIIRGADTFFIASRHSGDAEPRFNGVDISHRGGRPGFLEICDNTIVWPEYTGNSYFNTLGNLLFDASCGLLVPDFENGRLLQLSGRAEILWPSPLGSEPREDGPQINCRVRFRPSEIFLRTNALAGAWRLLGRAQFKAGQL</sequence>
<dbReference type="AlphaFoldDB" id="A0A2N3PNV4"/>
<comment type="caution">
    <text evidence="1">The sequence shown here is derived from an EMBL/GenBank/DDBJ whole genome shotgun (WGS) entry which is preliminary data.</text>
</comment>
<evidence type="ECO:0000313" key="2">
    <source>
        <dbReference type="Proteomes" id="UP000233293"/>
    </source>
</evidence>
<gene>
    <name evidence="1" type="ORF">CWS72_23560</name>
</gene>
<accession>A0A2N3PNV4</accession>
<dbReference type="OrthoDB" id="9786134at2"/>
<organism evidence="1 2">
    <name type="scientific">Telmatospirillum siberiense</name>
    <dbReference type="NCBI Taxonomy" id="382514"/>
    <lineage>
        <taxon>Bacteria</taxon>
        <taxon>Pseudomonadati</taxon>
        <taxon>Pseudomonadota</taxon>
        <taxon>Alphaproteobacteria</taxon>
        <taxon>Rhodospirillales</taxon>
        <taxon>Rhodospirillaceae</taxon>
        <taxon>Telmatospirillum</taxon>
    </lineage>
</organism>
<evidence type="ECO:0000313" key="1">
    <source>
        <dbReference type="EMBL" id="PKU22093.1"/>
    </source>
</evidence>
<dbReference type="PANTHER" id="PTHR42815:SF2">
    <property type="entry name" value="FAD-BINDING, PUTATIVE (AFU_ORTHOLOGUE AFUA_6G07600)-RELATED"/>
    <property type="match status" value="1"/>
</dbReference>
<proteinExistence type="predicted"/>
<protein>
    <submittedName>
        <fullName evidence="1">Flavin-nucleotide-binding protein</fullName>
    </submittedName>
</protein>
<dbReference type="EMBL" id="PIUM01000038">
    <property type="protein sequence ID" value="PKU22093.1"/>
    <property type="molecule type" value="Genomic_DNA"/>
</dbReference>
<dbReference type="Gene3D" id="2.30.110.10">
    <property type="entry name" value="Electron Transport, Fmn-binding Protein, Chain A"/>
    <property type="match status" value="1"/>
</dbReference>
<dbReference type="Proteomes" id="UP000233293">
    <property type="component" value="Unassembled WGS sequence"/>
</dbReference>
<dbReference type="InterPro" id="IPR012349">
    <property type="entry name" value="Split_barrel_FMN-bd"/>
</dbReference>